<dbReference type="PANTHER" id="PTHR30461">
    <property type="entry name" value="DNA-INVERTASE FROM LAMBDOID PROPHAGE"/>
    <property type="match status" value="1"/>
</dbReference>
<dbReference type="SUPFAM" id="SSF53041">
    <property type="entry name" value="Resolvase-like"/>
    <property type="match status" value="1"/>
</dbReference>
<dbReference type="PROSITE" id="PS51737">
    <property type="entry name" value="RECOMBINASE_DNA_BIND"/>
    <property type="match status" value="1"/>
</dbReference>
<dbReference type="PROSITE" id="PS51736">
    <property type="entry name" value="RECOMBINASES_3"/>
    <property type="match status" value="1"/>
</dbReference>
<evidence type="ECO:0000259" key="2">
    <source>
        <dbReference type="PROSITE" id="PS51736"/>
    </source>
</evidence>
<dbReference type="Pfam" id="PF00239">
    <property type="entry name" value="Resolvase"/>
    <property type="match status" value="1"/>
</dbReference>
<dbReference type="GO" id="GO:0000150">
    <property type="term" value="F:DNA strand exchange activity"/>
    <property type="evidence" value="ECO:0007669"/>
    <property type="project" value="InterPro"/>
</dbReference>
<gene>
    <name evidence="4" type="ORF">US36_C0006G0026</name>
</gene>
<feature type="domain" description="Recombinase" evidence="3">
    <location>
        <begin position="155"/>
        <end position="268"/>
    </location>
</feature>
<feature type="coiled-coil region" evidence="1">
    <location>
        <begin position="370"/>
        <end position="425"/>
    </location>
</feature>
<dbReference type="EMBL" id="LBSR01000006">
    <property type="protein sequence ID" value="KKQ23026.1"/>
    <property type="molecule type" value="Genomic_DNA"/>
</dbReference>
<dbReference type="InterPro" id="IPR050639">
    <property type="entry name" value="SSR_resolvase"/>
</dbReference>
<dbReference type="CDD" id="cd00338">
    <property type="entry name" value="Ser_Recombinase"/>
    <property type="match status" value="1"/>
</dbReference>
<dbReference type="Gene3D" id="3.90.1750.20">
    <property type="entry name" value="Putative Large Serine Recombinase, Chain B, Domain 2"/>
    <property type="match status" value="1"/>
</dbReference>
<dbReference type="AlphaFoldDB" id="A0A0G0J454"/>
<proteinExistence type="predicted"/>
<evidence type="ECO:0000313" key="4">
    <source>
        <dbReference type="EMBL" id="KKQ23026.1"/>
    </source>
</evidence>
<accession>A0A0G0J454</accession>
<dbReference type="InterPro" id="IPR006119">
    <property type="entry name" value="Resolv_N"/>
</dbReference>
<name>A0A0G0J454_9BACT</name>
<protein>
    <submittedName>
        <fullName evidence="4">Recombinase</fullName>
    </submittedName>
</protein>
<dbReference type="Proteomes" id="UP000034044">
    <property type="component" value="Unassembled WGS sequence"/>
</dbReference>
<dbReference type="Gene3D" id="3.40.50.1390">
    <property type="entry name" value="Resolvase, N-terminal catalytic domain"/>
    <property type="match status" value="1"/>
</dbReference>
<evidence type="ECO:0000313" key="5">
    <source>
        <dbReference type="Proteomes" id="UP000034044"/>
    </source>
</evidence>
<comment type="caution">
    <text evidence="4">The sequence shown here is derived from an EMBL/GenBank/DDBJ whole genome shotgun (WGS) entry which is preliminary data.</text>
</comment>
<feature type="domain" description="Resolvase/invertase-type recombinase catalytic" evidence="2">
    <location>
        <begin position="3"/>
        <end position="148"/>
    </location>
</feature>
<dbReference type="InterPro" id="IPR038109">
    <property type="entry name" value="DNA_bind_recomb_sf"/>
</dbReference>
<reference evidence="4 5" key="1">
    <citation type="journal article" date="2015" name="Nature">
        <title>rRNA introns, odd ribosomes, and small enigmatic genomes across a large radiation of phyla.</title>
        <authorList>
            <person name="Brown C.T."/>
            <person name="Hug L.A."/>
            <person name="Thomas B.C."/>
            <person name="Sharon I."/>
            <person name="Castelle C.J."/>
            <person name="Singh A."/>
            <person name="Wilkins M.J."/>
            <person name="Williams K.H."/>
            <person name="Banfield J.F."/>
        </authorList>
    </citation>
    <scope>NUCLEOTIDE SEQUENCE [LARGE SCALE GENOMIC DNA]</scope>
</reference>
<dbReference type="InterPro" id="IPR036162">
    <property type="entry name" value="Resolvase-like_N_sf"/>
</dbReference>
<dbReference type="SMART" id="SM00857">
    <property type="entry name" value="Resolvase"/>
    <property type="match status" value="1"/>
</dbReference>
<dbReference type="GO" id="GO:0003677">
    <property type="term" value="F:DNA binding"/>
    <property type="evidence" value="ECO:0007669"/>
    <property type="project" value="InterPro"/>
</dbReference>
<organism evidence="4 5">
    <name type="scientific">Candidatus Wolfebacteria bacterium GW2011_GWC1_37_10</name>
    <dbReference type="NCBI Taxonomy" id="1619010"/>
    <lineage>
        <taxon>Bacteria</taxon>
        <taxon>Candidatus Wolfeibacteriota</taxon>
    </lineage>
</organism>
<dbReference type="InterPro" id="IPR011109">
    <property type="entry name" value="DNA_bind_recombinase_dom"/>
</dbReference>
<dbReference type="Pfam" id="PF07508">
    <property type="entry name" value="Recombinase"/>
    <property type="match status" value="1"/>
</dbReference>
<dbReference type="Pfam" id="PF13408">
    <property type="entry name" value="Zn_ribbon_recom"/>
    <property type="match status" value="1"/>
</dbReference>
<evidence type="ECO:0000256" key="1">
    <source>
        <dbReference type="SAM" id="Coils"/>
    </source>
</evidence>
<dbReference type="PANTHER" id="PTHR30461:SF23">
    <property type="entry name" value="DNA RECOMBINASE-RELATED"/>
    <property type="match status" value="1"/>
</dbReference>
<sequence length="514" mass="58970">MNSYFLYARKSTDVEDKQILSIDAQLNELHSLAKHDGLEIAAEFVEKRTAKMPGRPVFNEMLKRIQKGEAQGIICWKIDRLARNPVDGGQISWLLQQGVIQHIRTHDRSFLPGDNVLMMSVEFGMANQYIRDLSANTKRGLREKARRGDFPGPAPTGYLNNPRTKTVMLDRRKAPTVKAAFELYADGQSRLTDISYFLYDRGVRTGRRKWGQGGRKISDDHVKRVLTNPFYYGHFSYGGDIWKGNHTPIVSKSLFDKVQDTIEIRGRGQKAKKDPQVFCGLLHCGNCGCFITAEEITKYQKNGNVHRYVYYRCTKKRGPCSQSYVREEILTARFSNLLSHYTLPPEWARELSRMADKDELEAEHIAGISVQELRTKIVDLNERESRLTDLYVSQDIDRNAYLLRKRSLMSERKTAEEQIARLKHDFTVWLQPLREWINEGLQLNEIARNTDLPSKKISLQKIFGSNLTLQSREARGIPKNQWLSLANAKENSKKLSFSTLLVRDAGIEPATLAM</sequence>
<evidence type="ECO:0000259" key="3">
    <source>
        <dbReference type="PROSITE" id="PS51737"/>
    </source>
</evidence>
<dbReference type="InterPro" id="IPR025827">
    <property type="entry name" value="Zn_ribbon_recom_dom"/>
</dbReference>
<keyword evidence="1" id="KW-0175">Coiled coil</keyword>